<dbReference type="InterPro" id="IPR000086">
    <property type="entry name" value="NUDIX_hydrolase_dom"/>
</dbReference>
<name>A0A9W6QHZ0_9PSEU</name>
<dbReference type="RefSeq" id="WP_285607768.1">
    <property type="nucleotide sequence ID" value="NZ_BSSD01000001.1"/>
</dbReference>
<dbReference type="PROSITE" id="PS51462">
    <property type="entry name" value="NUDIX"/>
    <property type="match status" value="1"/>
</dbReference>
<organism evidence="5 6">
    <name type="scientific">Actinokineospora globicatena</name>
    <dbReference type="NCBI Taxonomy" id="103729"/>
    <lineage>
        <taxon>Bacteria</taxon>
        <taxon>Bacillati</taxon>
        <taxon>Actinomycetota</taxon>
        <taxon>Actinomycetes</taxon>
        <taxon>Pseudonocardiales</taxon>
        <taxon>Pseudonocardiaceae</taxon>
        <taxon>Actinokineospora</taxon>
    </lineage>
</organism>
<evidence type="ECO:0000259" key="4">
    <source>
        <dbReference type="PROSITE" id="PS51462"/>
    </source>
</evidence>
<dbReference type="InterPro" id="IPR020084">
    <property type="entry name" value="NUDIX_hydrolase_CS"/>
</dbReference>
<keyword evidence="2 3" id="KW-0378">Hydrolase</keyword>
<evidence type="ECO:0000256" key="2">
    <source>
        <dbReference type="ARBA" id="ARBA00022801"/>
    </source>
</evidence>
<protein>
    <recommendedName>
        <fullName evidence="4">Nudix hydrolase domain-containing protein</fullName>
    </recommendedName>
</protein>
<keyword evidence="6" id="KW-1185">Reference proteome</keyword>
<feature type="domain" description="Nudix hydrolase" evidence="4">
    <location>
        <begin position="35"/>
        <end position="164"/>
    </location>
</feature>
<dbReference type="GO" id="GO:0004081">
    <property type="term" value="F:bis(5'-nucleosyl)-tetraphosphatase (asymmetrical) activity"/>
    <property type="evidence" value="ECO:0007669"/>
    <property type="project" value="TreeGrafter"/>
</dbReference>
<dbReference type="InterPro" id="IPR051325">
    <property type="entry name" value="Nudix_hydrolase_domain"/>
</dbReference>
<dbReference type="AlphaFoldDB" id="A0A9W6QHZ0"/>
<dbReference type="Pfam" id="PF00293">
    <property type="entry name" value="NUDIX"/>
    <property type="match status" value="1"/>
</dbReference>
<dbReference type="InterPro" id="IPR020476">
    <property type="entry name" value="Nudix_hydrolase"/>
</dbReference>
<comment type="similarity">
    <text evidence="1 3">Belongs to the Nudix hydrolase family.</text>
</comment>
<dbReference type="PANTHER" id="PTHR21340:SF0">
    <property type="entry name" value="BIS(5'-NUCLEOSYL)-TETRAPHOSPHATASE [ASYMMETRICAL]"/>
    <property type="match status" value="1"/>
</dbReference>
<evidence type="ECO:0000313" key="5">
    <source>
        <dbReference type="EMBL" id="GLW90060.1"/>
    </source>
</evidence>
<accession>A0A9W6QHZ0</accession>
<dbReference type="Proteomes" id="UP001165042">
    <property type="component" value="Unassembled WGS sequence"/>
</dbReference>
<dbReference type="GO" id="GO:0006754">
    <property type="term" value="P:ATP biosynthetic process"/>
    <property type="evidence" value="ECO:0007669"/>
    <property type="project" value="TreeGrafter"/>
</dbReference>
<dbReference type="SUPFAM" id="SSF55811">
    <property type="entry name" value="Nudix"/>
    <property type="match status" value="1"/>
</dbReference>
<dbReference type="Gene3D" id="3.90.79.10">
    <property type="entry name" value="Nucleoside Triphosphate Pyrophosphohydrolase"/>
    <property type="match status" value="1"/>
</dbReference>
<dbReference type="PRINTS" id="PR00502">
    <property type="entry name" value="NUDIXFAMILY"/>
</dbReference>
<dbReference type="EMBL" id="BSSD01000001">
    <property type="protein sequence ID" value="GLW90060.1"/>
    <property type="molecule type" value="Genomic_DNA"/>
</dbReference>
<dbReference type="InterPro" id="IPR015797">
    <property type="entry name" value="NUDIX_hydrolase-like_dom_sf"/>
</dbReference>
<evidence type="ECO:0000256" key="3">
    <source>
        <dbReference type="RuleBase" id="RU003476"/>
    </source>
</evidence>
<evidence type="ECO:0000313" key="6">
    <source>
        <dbReference type="Proteomes" id="UP001165042"/>
    </source>
</evidence>
<proteinExistence type="inferred from homology"/>
<dbReference type="PANTHER" id="PTHR21340">
    <property type="entry name" value="DIADENOSINE 5,5-P1,P4-TETRAPHOSPHATE PYROPHOSPHOHYDROLASE MUTT"/>
    <property type="match status" value="1"/>
</dbReference>
<sequence>MIDQKTVDAAVVDAGLALAEFEDARAWLRDRPTLVDPVAAEVWVVDPGFGHVVLVRHHTRGWVPPGGTVEAGEVPRVAAKRELAEEAGVVAELLPIPAAVSVRSFRADYAPTLSLSYGAIVPLDTPLGGETGQPARWHDLDELWDSVFPQDRDRIRAYVRWLAEQAV</sequence>
<reference evidence="5" key="1">
    <citation type="submission" date="2023-02" db="EMBL/GenBank/DDBJ databases">
        <title>Actinokineospora globicatena NBRC 15670.</title>
        <authorList>
            <person name="Ichikawa N."/>
            <person name="Sato H."/>
            <person name="Tonouchi N."/>
        </authorList>
    </citation>
    <scope>NUCLEOTIDE SEQUENCE</scope>
    <source>
        <strain evidence="5">NBRC 15670</strain>
    </source>
</reference>
<dbReference type="GO" id="GO:0006167">
    <property type="term" value="P:AMP biosynthetic process"/>
    <property type="evidence" value="ECO:0007669"/>
    <property type="project" value="TreeGrafter"/>
</dbReference>
<gene>
    <name evidence="5" type="ORF">Aglo03_08760</name>
</gene>
<dbReference type="PROSITE" id="PS00893">
    <property type="entry name" value="NUDIX_BOX"/>
    <property type="match status" value="1"/>
</dbReference>
<evidence type="ECO:0000256" key="1">
    <source>
        <dbReference type="ARBA" id="ARBA00005582"/>
    </source>
</evidence>
<comment type="caution">
    <text evidence="5">The sequence shown here is derived from an EMBL/GenBank/DDBJ whole genome shotgun (WGS) entry which is preliminary data.</text>
</comment>